<dbReference type="PANTHER" id="PTHR12783:SF5">
    <property type="entry name" value="RALA-BINDING PROTEIN 1"/>
    <property type="match status" value="1"/>
</dbReference>
<dbReference type="Gene3D" id="1.20.58.90">
    <property type="match status" value="2"/>
</dbReference>
<protein>
    <submittedName>
        <fullName evidence="3">RalA-binding protein 1</fullName>
    </submittedName>
</protein>
<dbReference type="OrthoDB" id="10033734at2759"/>
<feature type="region of interest" description="Disordered" evidence="1">
    <location>
        <begin position="311"/>
        <end position="343"/>
    </location>
</feature>
<dbReference type="GO" id="GO:0031267">
    <property type="term" value="F:small GTPase binding"/>
    <property type="evidence" value="ECO:0007669"/>
    <property type="project" value="InterPro"/>
</dbReference>
<dbReference type="SMART" id="SM00324">
    <property type="entry name" value="RhoGAP"/>
    <property type="match status" value="1"/>
</dbReference>
<dbReference type="Pfam" id="PF00620">
    <property type="entry name" value="RhoGAP"/>
    <property type="match status" value="2"/>
</dbReference>
<dbReference type="SUPFAM" id="SSF48350">
    <property type="entry name" value="GTPase activation domain, GAP"/>
    <property type="match status" value="1"/>
</dbReference>
<evidence type="ECO:0000256" key="1">
    <source>
        <dbReference type="SAM" id="MobiDB-lite"/>
    </source>
</evidence>
<feature type="region of interest" description="Disordered" evidence="1">
    <location>
        <begin position="601"/>
        <end position="633"/>
    </location>
</feature>
<dbReference type="InterPro" id="IPR008936">
    <property type="entry name" value="Rho_GTPase_activation_prot"/>
</dbReference>
<dbReference type="PROSITE" id="PS50238">
    <property type="entry name" value="RHOGAP"/>
    <property type="match status" value="1"/>
</dbReference>
<dbReference type="GO" id="GO:0007264">
    <property type="term" value="P:small GTPase-mediated signal transduction"/>
    <property type="evidence" value="ECO:0007669"/>
    <property type="project" value="InterPro"/>
</dbReference>
<organism evidence="3 4">
    <name type="scientific">Fasciolopsis buskii</name>
    <dbReference type="NCBI Taxonomy" id="27845"/>
    <lineage>
        <taxon>Eukaryota</taxon>
        <taxon>Metazoa</taxon>
        <taxon>Spiralia</taxon>
        <taxon>Lophotrochozoa</taxon>
        <taxon>Platyhelminthes</taxon>
        <taxon>Trematoda</taxon>
        <taxon>Digenea</taxon>
        <taxon>Plagiorchiida</taxon>
        <taxon>Echinostomata</taxon>
        <taxon>Echinostomatoidea</taxon>
        <taxon>Fasciolidae</taxon>
        <taxon>Fasciolopsis</taxon>
    </lineage>
</organism>
<gene>
    <name evidence="3" type="ORF">FBUS_10025</name>
</gene>
<feature type="compositionally biased region" description="Low complexity" evidence="1">
    <location>
        <begin position="275"/>
        <end position="286"/>
    </location>
</feature>
<evidence type="ECO:0000259" key="2">
    <source>
        <dbReference type="PROSITE" id="PS50238"/>
    </source>
</evidence>
<feature type="compositionally biased region" description="Polar residues" evidence="1">
    <location>
        <begin position="31"/>
        <end position="41"/>
    </location>
</feature>
<sequence length="718" mass="79528">MEESGLRPRASVSEGPHSCPAPESPSVPALVTSSLVSQPTQKPEPDADLPSTDRSGLAVRLVRKTKTNFLLSSTKKSRKPKAPVPPNEAAAPNASGRHGSHSHKELTSSGLPEELKKGDRKREHIKPRENPAVGKPRKENSKSKARSSLRKMKSERSSKGPVIPRSYSGSNKGLPLKPVFGVRLSLAYERSPSHDGVPLPAFFRHCIDYVEQYGLSSEGIYRVPGVNSQIQSLVLALDRGEDFLQIPPTSPTYYQSLEAAKHPTGSRGTQCITDTTSKSKSQSHSASHATLNQLLYRIISLLPMDTHTGHMEHISRSSAPSPKRNRSIAADGRPSSVPFTAQPQPPHDLSVICSVVKYFLRSLPEPVLTTSLGAVMESLPTDSRTMYESIARLVHQRLPRPHRYLLAWLLQHMVHIIDRAGENLMTQANIIIVLSPCLSISHRLLSILLGPPPLDVHIDLSVIDPSLPQIDLEHTDVDPSTWHWLFPHPSYLLRPYRPPLRPGPDLELPETNEELELELHKQESLLYHLHEEIGRGDTSAEKEAFLWEVQRLVTEIRRRKQLVDPDAIRAELSRQQAQLDRLHRAIAQNSAELGADFVPLASHTDCSQPNSGTSGSDSGPTHRRRLVGSAKSRTEPVSLYSDELWEIQRQVTMLKRRLKQQEKMATVTPSTGAPGGTTTMVNLVTRPDVIVRPFGGVPLIIPTLSELDEEEVLNLTLR</sequence>
<dbReference type="GO" id="GO:0005096">
    <property type="term" value="F:GTPase activator activity"/>
    <property type="evidence" value="ECO:0007669"/>
    <property type="project" value="InterPro"/>
</dbReference>
<proteinExistence type="predicted"/>
<comment type="caution">
    <text evidence="3">The sequence shown here is derived from an EMBL/GenBank/DDBJ whole genome shotgun (WGS) entry which is preliminary data.</text>
</comment>
<accession>A0A8E0S0H8</accession>
<feature type="region of interest" description="Disordered" evidence="1">
    <location>
        <begin position="263"/>
        <end position="286"/>
    </location>
</feature>
<dbReference type="Proteomes" id="UP000728185">
    <property type="component" value="Unassembled WGS sequence"/>
</dbReference>
<dbReference type="InterPro" id="IPR000198">
    <property type="entry name" value="RhoGAP_dom"/>
</dbReference>
<dbReference type="InterPro" id="IPR039767">
    <property type="entry name" value="RALBP1"/>
</dbReference>
<keyword evidence="4" id="KW-1185">Reference proteome</keyword>
<feature type="region of interest" description="Disordered" evidence="1">
    <location>
        <begin position="1"/>
        <end position="170"/>
    </location>
</feature>
<feature type="compositionally biased region" description="Basic and acidic residues" evidence="1">
    <location>
        <begin position="113"/>
        <end position="129"/>
    </location>
</feature>
<feature type="compositionally biased region" description="Polar residues" evidence="1">
    <location>
        <begin position="604"/>
        <end position="619"/>
    </location>
</feature>
<dbReference type="AlphaFoldDB" id="A0A8E0S0H8"/>
<dbReference type="Gene3D" id="1.10.555.10">
    <property type="entry name" value="Rho GTPase activation protein"/>
    <property type="match status" value="1"/>
</dbReference>
<reference evidence="3" key="1">
    <citation type="submission" date="2019-05" db="EMBL/GenBank/DDBJ databases">
        <title>Annotation for the trematode Fasciolopsis buski.</title>
        <authorList>
            <person name="Choi Y.-J."/>
        </authorList>
    </citation>
    <scope>NUCLEOTIDE SEQUENCE</scope>
    <source>
        <strain evidence="3">HT</strain>
        <tissue evidence="3">Whole worm</tissue>
    </source>
</reference>
<name>A0A8E0S0H8_9TREM</name>
<evidence type="ECO:0000313" key="4">
    <source>
        <dbReference type="Proteomes" id="UP000728185"/>
    </source>
</evidence>
<feature type="domain" description="Rho-GAP" evidence="2">
    <location>
        <begin position="182"/>
        <end position="474"/>
    </location>
</feature>
<dbReference type="EMBL" id="LUCM01005386">
    <property type="protein sequence ID" value="KAA0192882.1"/>
    <property type="molecule type" value="Genomic_DNA"/>
</dbReference>
<evidence type="ECO:0000313" key="3">
    <source>
        <dbReference type="EMBL" id="KAA0192882.1"/>
    </source>
</evidence>
<dbReference type="PANTHER" id="PTHR12783">
    <property type="entry name" value="RALA BINDING PROTEIN 1 RALBP1"/>
    <property type="match status" value="1"/>
</dbReference>